<protein>
    <recommendedName>
        <fullName evidence="4">DUF3311 domain-containing protein</fullName>
    </recommendedName>
</protein>
<dbReference type="eggNOG" id="ENOG5033D83">
    <property type="taxonomic scope" value="Bacteria"/>
</dbReference>
<dbReference type="RefSeq" id="WP_013628634.1">
    <property type="nucleotide sequence ID" value="NC_015174.1"/>
</dbReference>
<keyword evidence="1" id="KW-1133">Transmembrane helix</keyword>
<dbReference type="STRING" id="756272.Plabr_2308"/>
<organism evidence="2 3">
    <name type="scientific">Rubinisphaera brasiliensis (strain ATCC 49424 / DSM 5305 / JCM 21570 / IAM 15109 / NBRC 103401 / IFAM 1448)</name>
    <name type="common">Planctomyces brasiliensis</name>
    <dbReference type="NCBI Taxonomy" id="756272"/>
    <lineage>
        <taxon>Bacteria</taxon>
        <taxon>Pseudomonadati</taxon>
        <taxon>Planctomycetota</taxon>
        <taxon>Planctomycetia</taxon>
        <taxon>Planctomycetales</taxon>
        <taxon>Planctomycetaceae</taxon>
        <taxon>Rubinisphaera</taxon>
    </lineage>
</organism>
<dbReference type="Pfam" id="PF11755">
    <property type="entry name" value="DUF3311"/>
    <property type="match status" value="1"/>
</dbReference>
<keyword evidence="3" id="KW-1185">Reference proteome</keyword>
<dbReference type="Proteomes" id="UP000006860">
    <property type="component" value="Chromosome"/>
</dbReference>
<dbReference type="HOGENOM" id="CLU_193028_0_0_0"/>
<proteinExistence type="predicted"/>
<dbReference type="InterPro" id="IPR021741">
    <property type="entry name" value="DUF3311"/>
</dbReference>
<feature type="transmembrane region" description="Helical" evidence="1">
    <location>
        <begin position="27"/>
        <end position="53"/>
    </location>
</feature>
<gene>
    <name evidence="2" type="ordered locus">Plabr_2308</name>
</gene>
<dbReference type="AlphaFoldDB" id="F0SLY5"/>
<dbReference type="OrthoDB" id="283209at2"/>
<keyword evidence="1" id="KW-0472">Membrane</keyword>
<reference evidence="3" key="1">
    <citation type="submission" date="2011-02" db="EMBL/GenBank/DDBJ databases">
        <title>The complete genome of Planctomyces brasiliensis DSM 5305.</title>
        <authorList>
            <person name="Lucas S."/>
            <person name="Copeland A."/>
            <person name="Lapidus A."/>
            <person name="Bruce D."/>
            <person name="Goodwin L."/>
            <person name="Pitluck S."/>
            <person name="Kyrpides N."/>
            <person name="Mavromatis K."/>
            <person name="Pagani I."/>
            <person name="Ivanova N."/>
            <person name="Ovchinnikova G."/>
            <person name="Lu M."/>
            <person name="Detter J.C."/>
            <person name="Han C."/>
            <person name="Land M."/>
            <person name="Hauser L."/>
            <person name="Markowitz V."/>
            <person name="Cheng J.-F."/>
            <person name="Hugenholtz P."/>
            <person name="Woyke T."/>
            <person name="Wu D."/>
            <person name="Tindall B."/>
            <person name="Pomrenke H.G."/>
            <person name="Brambilla E."/>
            <person name="Klenk H.-P."/>
            <person name="Eisen J.A."/>
        </authorList>
    </citation>
    <scope>NUCLEOTIDE SEQUENCE [LARGE SCALE GENOMIC DNA]</scope>
    <source>
        <strain evidence="3">ATCC 49424 / DSM 5305 / JCM 21570 / NBRC 103401 / IFAM 1448</strain>
    </source>
</reference>
<evidence type="ECO:0000313" key="3">
    <source>
        <dbReference type="Proteomes" id="UP000006860"/>
    </source>
</evidence>
<name>F0SLY5_RUBBR</name>
<sequence>MKYFVWGLVVLLIILHQDIWFWSDRYLVFGFIPIGLAYHAGISIAAAFVWFLATQFAWPEGLDDVVAEESSPVEAAGESKGGAQ</sequence>
<evidence type="ECO:0000256" key="1">
    <source>
        <dbReference type="SAM" id="Phobius"/>
    </source>
</evidence>
<dbReference type="KEGG" id="pbs:Plabr_2308"/>
<evidence type="ECO:0000313" key="2">
    <source>
        <dbReference type="EMBL" id="ADY59910.1"/>
    </source>
</evidence>
<dbReference type="EMBL" id="CP002546">
    <property type="protein sequence ID" value="ADY59910.1"/>
    <property type="molecule type" value="Genomic_DNA"/>
</dbReference>
<keyword evidence="1" id="KW-0812">Transmembrane</keyword>
<accession>F0SLY5</accession>
<evidence type="ECO:0008006" key="4">
    <source>
        <dbReference type="Google" id="ProtNLM"/>
    </source>
</evidence>